<dbReference type="GO" id="GO:0005262">
    <property type="term" value="F:calcium channel activity"/>
    <property type="evidence" value="ECO:0007669"/>
    <property type="project" value="TreeGrafter"/>
</dbReference>
<evidence type="ECO:0000256" key="4">
    <source>
        <dbReference type="ARBA" id="ARBA00022989"/>
    </source>
</evidence>
<name>A0AA47P5C5_MERPO</name>
<feature type="compositionally biased region" description="Basic and acidic residues" evidence="9">
    <location>
        <begin position="839"/>
        <end position="851"/>
    </location>
</feature>
<dbReference type="InterPro" id="IPR050927">
    <property type="entry name" value="TRPM"/>
</dbReference>
<evidence type="ECO:0000313" key="15">
    <source>
        <dbReference type="EMBL" id="KAK0148865.1"/>
    </source>
</evidence>
<feature type="transmembrane region" description="Helical" evidence="10">
    <location>
        <begin position="1166"/>
        <end position="1185"/>
    </location>
</feature>
<evidence type="ECO:0000259" key="14">
    <source>
        <dbReference type="Pfam" id="PF25508"/>
    </source>
</evidence>
<feature type="transmembrane region" description="Helical" evidence="10">
    <location>
        <begin position="1028"/>
        <end position="1047"/>
    </location>
</feature>
<feature type="region of interest" description="Disordered" evidence="9">
    <location>
        <begin position="834"/>
        <end position="869"/>
    </location>
</feature>
<dbReference type="InterPro" id="IPR005821">
    <property type="entry name" value="Ion_trans_dom"/>
</dbReference>
<feature type="region of interest" description="Disordered" evidence="9">
    <location>
        <begin position="1481"/>
        <end position="1527"/>
    </location>
</feature>
<feature type="compositionally biased region" description="Polar residues" evidence="9">
    <location>
        <begin position="1408"/>
        <end position="1421"/>
    </location>
</feature>
<dbReference type="Pfam" id="PF16519">
    <property type="entry name" value="TRPM_tetra"/>
    <property type="match status" value="1"/>
</dbReference>
<keyword evidence="16" id="KW-1185">Reference proteome</keyword>
<feature type="compositionally biased region" description="Basic and acidic residues" evidence="9">
    <location>
        <begin position="1"/>
        <end position="11"/>
    </location>
</feature>
<proteinExistence type="predicted"/>
<accession>A0AA47P5C5</accession>
<feature type="region of interest" description="Disordered" evidence="9">
    <location>
        <begin position="1403"/>
        <end position="1431"/>
    </location>
</feature>
<feature type="region of interest" description="Disordered" evidence="9">
    <location>
        <begin position="1360"/>
        <end position="1385"/>
    </location>
</feature>
<dbReference type="GO" id="GO:0005886">
    <property type="term" value="C:plasma membrane"/>
    <property type="evidence" value="ECO:0007669"/>
    <property type="project" value="TreeGrafter"/>
</dbReference>
<dbReference type="Pfam" id="PF25508">
    <property type="entry name" value="TRPM2"/>
    <property type="match status" value="1"/>
</dbReference>
<dbReference type="PANTHER" id="PTHR13800:SF13">
    <property type="entry name" value="TRANSIENT RECEPTOR POTENTIAL CATION CHANNEL SUBFAMILY M MEMBER 1"/>
    <property type="match status" value="1"/>
</dbReference>
<keyword evidence="3 10" id="KW-0812">Transmembrane</keyword>
<feature type="domain" description="Ion transport" evidence="11">
    <location>
        <begin position="905"/>
        <end position="1144"/>
    </location>
</feature>
<dbReference type="InterPro" id="IPR037162">
    <property type="entry name" value="TRPM_tetra_sf"/>
</dbReference>
<dbReference type="InterPro" id="IPR041491">
    <property type="entry name" value="TRPM_SLOG"/>
</dbReference>
<gene>
    <name evidence="15" type="primary">Trpm1_0</name>
    <name evidence="15" type="ORF">N1851_010718</name>
</gene>
<dbReference type="Pfam" id="PF18139">
    <property type="entry name" value="LSDAT_euk"/>
    <property type="match status" value="1"/>
</dbReference>
<feature type="transmembrane region" description="Helical" evidence="10">
    <location>
        <begin position="989"/>
        <end position="1007"/>
    </location>
</feature>
<feature type="region of interest" description="Disordered" evidence="9">
    <location>
        <begin position="1682"/>
        <end position="1749"/>
    </location>
</feature>
<evidence type="ECO:0000256" key="2">
    <source>
        <dbReference type="ARBA" id="ARBA00022448"/>
    </source>
</evidence>
<dbReference type="PANTHER" id="PTHR13800">
    <property type="entry name" value="TRANSIENT RECEPTOR POTENTIAL CATION CHANNEL, SUBFAMILY M, MEMBER 6"/>
    <property type="match status" value="1"/>
</dbReference>
<feature type="compositionally biased region" description="Basic residues" evidence="9">
    <location>
        <begin position="484"/>
        <end position="496"/>
    </location>
</feature>
<evidence type="ECO:0000313" key="16">
    <source>
        <dbReference type="Proteomes" id="UP001174136"/>
    </source>
</evidence>
<feature type="region of interest" description="Disordered" evidence="9">
    <location>
        <begin position="1"/>
        <end position="20"/>
    </location>
</feature>
<evidence type="ECO:0000259" key="12">
    <source>
        <dbReference type="Pfam" id="PF16519"/>
    </source>
</evidence>
<feature type="compositionally biased region" description="Basic and acidic residues" evidence="9">
    <location>
        <begin position="1733"/>
        <end position="1749"/>
    </location>
</feature>
<sequence length="1749" mass="197275">MDPKGTRDTFKRSSLKRTTSGSQKSCNVHVICDSPTGLFQAQKAWIERIFQKRECNHIFPTKDPTRCACGQLITAHVAPGAVNSKPAEDNQLVHLEVPQEKWSVVKHTRTYPTDAYGTIEFQGGGFVNKAMYIRVSYDTKPDNLLHLMVKDWQLELPTLLISVHGGLQNFDLQPKLKQVFGKGLIKAAVTTGAWIFTGGVNTGVIRHVGDALKDHSSKSRGKVCAIGIAPWGILENKEDLLGKDVTRPYQTMANPLSKLAVLNNSHSHFILTDNGTCGKYGSEVKLRRQLEKHMSLQKINTRLGQGVPVVCLIVEGGPNVISIALESLRDEPPVPVVVCDGSGRASDIISFAHKFSEDEGLVSDDVRDQLLVTIQKTFNYSKSQSQQILLMVMECMKKRELITVFRMGSEGQQDIEMAILTALLKGTNASAPDQLSLALAWNRVDIARNQIFVYGHNLPPAGAIANCSILAQDKPRSPASGPRNKARAKKGKGKGKAKPEPPEETDPRKLELIRWVNSLEQAMMDALVLDRVDFVKLLLENGVNIHHFLTIPRLEELYNTKLGPANTLHVVVRDVKKGNLPPDYQITLIDIGLVLEFLMGGAYRSNYTRKAFRNLYNTLYGLKRPKALKLLGMEDDEPRKGKKKAKKKKEEEVEIDVDDPEVCRFKFPFHELMVWAVLMKRQKMALFLWQRGEEAMAKALVACKLYKAMAHESSESELVDDISQDLENNSKEFGQLAYELLDQSYKHDEQVAMKLLTYELINWSNSTCLKLAVAAKQRDFIAHTCSQMLLTDMWMGCLRIGKSPGLKVILGIIFPPLIMLLDFRIGDDTSYQAPAAGEAGKEKEDDNKSSKVEANTDTTSRKGDEEEGSTNVRKIPIAKRFFEFYNAPFTKFWFNTISYLGYLMLYNYIILVKMERWPSLQEWIVISYILTLGTEKVRQILMSEPGKLKQKINVWLEEYWNITDLAAILTFLMGLMLRLQHEPYMGYGRVIYCIDIIFWYIRVLDIFGVNKYLGPYVMMIGKMMIDMMYFVVIMLVVLMSFGVARQAILHPDEEPTWRLARNIFYMPYWMIYGEVFADSIDRKTRVHTPCGEHLYDEDGKKLPPCIPGAWLTPAIMACYLLVANILLVNLLIAVFNNTFFEVKSISNQVWKFQRYQLIMTFHDRPILPPPLIIFSHVYILINRLFRRCAKKRPEGELDEKDRGLKLRLNPEELKNLYEFEEQCVEEYFREKEDEQQSSSDERIKITSERVENMSMRLEEVNERENTMKATLQTVDLRLAQLEEIHGRMAVALEKLAGVDRTELTRTYSRNSSVGDPTSLMRQGSINSADGYSLYRFHMDMEETAAKQKEVDEVGKTGLERQRSLRQSGSGVSIKEYGPTLDVGGPERVRTSSCVDILISPCEQKSKSQDGSQENVTNSTSDLAPGGGDPLAKALQKVRPEMDKLKIISTCPKRAKSLRQCPSEEQKTSPKRAMSIVNIAPDISDSEKEAQSTQKELWPPTSSSSPKRTKSLRYYPTPSQQVSTSTRRASSSLILSLAGDGHELLQPVDTKSLVERFTKAAHLQTADLELAVNTLSLSDHMPPMLPTLAQKLDVPDALEEPKAARPDQEQEEHPSDQTPSDTAGAALEANQLGEEQSNSLTVANEVFLPSHRSLSWNTGDRKAKGLSLPFESRVSRSEKDIARASHVLTDTQLHGEEEREVLERSAEDEHRVKEGADPVEASECMEVQQGDTGSQEKKGTEGMEPEQRPQ</sequence>
<evidence type="ECO:0000256" key="9">
    <source>
        <dbReference type="SAM" id="MobiDB-lite"/>
    </source>
</evidence>
<keyword evidence="5" id="KW-0406">Ion transport</keyword>
<evidence type="ECO:0000256" key="8">
    <source>
        <dbReference type="ARBA" id="ARBA00034269"/>
    </source>
</evidence>
<organism evidence="15 16">
    <name type="scientific">Merluccius polli</name>
    <name type="common">Benguela hake</name>
    <name type="synonym">Merluccius cadenati</name>
    <dbReference type="NCBI Taxonomy" id="89951"/>
    <lineage>
        <taxon>Eukaryota</taxon>
        <taxon>Metazoa</taxon>
        <taxon>Chordata</taxon>
        <taxon>Craniata</taxon>
        <taxon>Vertebrata</taxon>
        <taxon>Euteleostomi</taxon>
        <taxon>Actinopterygii</taxon>
        <taxon>Neopterygii</taxon>
        <taxon>Teleostei</taxon>
        <taxon>Neoteleostei</taxon>
        <taxon>Acanthomorphata</taxon>
        <taxon>Zeiogadaria</taxon>
        <taxon>Gadariae</taxon>
        <taxon>Gadiformes</taxon>
        <taxon>Gadoidei</taxon>
        <taxon>Merlucciidae</taxon>
        <taxon>Merluccius</taxon>
    </lineage>
</organism>
<evidence type="ECO:0000256" key="10">
    <source>
        <dbReference type="SAM" id="Phobius"/>
    </source>
</evidence>
<evidence type="ECO:0000256" key="7">
    <source>
        <dbReference type="ARBA" id="ARBA00023303"/>
    </source>
</evidence>
<evidence type="ECO:0000256" key="5">
    <source>
        <dbReference type="ARBA" id="ARBA00023065"/>
    </source>
</evidence>
<protein>
    <submittedName>
        <fullName evidence="15">Transient receptor potential cation channel subfamily M member 1</fullName>
    </submittedName>
</protein>
<comment type="catalytic activity">
    <reaction evidence="8">
        <text>Mg(2+)(in) = Mg(2+)(out)</text>
        <dbReference type="Rhea" id="RHEA:29827"/>
        <dbReference type="ChEBI" id="CHEBI:18420"/>
    </reaction>
</comment>
<reference evidence="15" key="1">
    <citation type="journal article" date="2023" name="Front. Mar. Sci.">
        <title>A new Merluccius polli reference genome to investigate the effects of global change in West African waters.</title>
        <authorList>
            <person name="Mateo J.L."/>
            <person name="Blanco-Fernandez C."/>
            <person name="Garcia-Vazquez E."/>
            <person name="Machado-Schiaffino G."/>
        </authorList>
    </citation>
    <scope>NUCLEOTIDE SEQUENCE</scope>
    <source>
        <strain evidence="15">C29</strain>
        <tissue evidence="15">Fin</tissue>
    </source>
</reference>
<feature type="region of interest" description="Disordered" evidence="9">
    <location>
        <begin position="1455"/>
        <end position="1474"/>
    </location>
</feature>
<feature type="region of interest" description="Disordered" evidence="9">
    <location>
        <begin position="1600"/>
        <end position="1621"/>
    </location>
</feature>
<feature type="transmembrane region" description="Helical" evidence="10">
    <location>
        <begin position="892"/>
        <end position="911"/>
    </location>
</feature>
<comment type="caution">
    <text evidence="15">The sequence shown here is derived from an EMBL/GenBank/DDBJ whole genome shotgun (WGS) entry which is preliminary data.</text>
</comment>
<feature type="domain" description="TRPM SLOG" evidence="13">
    <location>
        <begin position="130"/>
        <end position="395"/>
    </location>
</feature>
<feature type="compositionally biased region" description="Basic and acidic residues" evidence="9">
    <location>
        <begin position="1600"/>
        <end position="1614"/>
    </location>
</feature>
<feature type="compositionally biased region" description="Basic and acidic residues" evidence="9">
    <location>
        <begin position="497"/>
        <end position="507"/>
    </location>
</feature>
<feature type="transmembrane region" description="Helical" evidence="10">
    <location>
        <begin position="1110"/>
        <end position="1135"/>
    </location>
</feature>
<dbReference type="Gene3D" id="1.20.5.1010">
    <property type="entry name" value="TRPM, tetramerisation domain"/>
    <property type="match status" value="1"/>
</dbReference>
<evidence type="ECO:0000256" key="1">
    <source>
        <dbReference type="ARBA" id="ARBA00004141"/>
    </source>
</evidence>
<feature type="domain" description="TRPM tetramerisation" evidence="12">
    <location>
        <begin position="1240"/>
        <end position="1295"/>
    </location>
</feature>
<evidence type="ECO:0000256" key="6">
    <source>
        <dbReference type="ARBA" id="ARBA00023136"/>
    </source>
</evidence>
<keyword evidence="2" id="KW-0813">Transport</keyword>
<keyword evidence="15" id="KW-0675">Receptor</keyword>
<dbReference type="GO" id="GO:0051262">
    <property type="term" value="P:protein tetramerization"/>
    <property type="evidence" value="ECO:0007669"/>
    <property type="project" value="InterPro"/>
</dbReference>
<feature type="domain" description="TRPM-like" evidence="14">
    <location>
        <begin position="517"/>
        <end position="783"/>
    </location>
</feature>
<evidence type="ECO:0000256" key="3">
    <source>
        <dbReference type="ARBA" id="ARBA00022692"/>
    </source>
</evidence>
<keyword evidence="4 10" id="KW-1133">Transmembrane helix</keyword>
<evidence type="ECO:0000259" key="13">
    <source>
        <dbReference type="Pfam" id="PF18139"/>
    </source>
</evidence>
<comment type="subcellular location">
    <subcellularLocation>
        <location evidence="1">Membrane</location>
        <topology evidence="1">Multi-pass membrane protein</topology>
    </subcellularLocation>
</comment>
<feature type="compositionally biased region" description="Basic and acidic residues" evidence="9">
    <location>
        <begin position="1692"/>
        <end position="1715"/>
    </location>
</feature>
<dbReference type="Pfam" id="PF00520">
    <property type="entry name" value="Ion_trans"/>
    <property type="match status" value="1"/>
</dbReference>
<keyword evidence="7" id="KW-0407">Ion channel</keyword>
<dbReference type="InterPro" id="IPR032415">
    <property type="entry name" value="TRPM_tetra"/>
</dbReference>
<keyword evidence="6 10" id="KW-0472">Membrane</keyword>
<dbReference type="Proteomes" id="UP001174136">
    <property type="component" value="Unassembled WGS sequence"/>
</dbReference>
<feature type="transmembrane region" description="Helical" evidence="10">
    <location>
        <begin position="959"/>
        <end position="977"/>
    </location>
</feature>
<feature type="region of interest" description="Disordered" evidence="9">
    <location>
        <begin position="473"/>
        <end position="507"/>
    </location>
</feature>
<dbReference type="InterPro" id="IPR057366">
    <property type="entry name" value="TRPM-like"/>
</dbReference>
<evidence type="ECO:0000259" key="11">
    <source>
        <dbReference type="Pfam" id="PF00520"/>
    </source>
</evidence>
<dbReference type="EMBL" id="JAOPHQ010001994">
    <property type="protein sequence ID" value="KAK0148865.1"/>
    <property type="molecule type" value="Genomic_DNA"/>
</dbReference>